<evidence type="ECO:0000256" key="4">
    <source>
        <dbReference type="SAM" id="Phobius"/>
    </source>
</evidence>
<sequence length="80" mass="8555">MSTFLTILLIASMIAVVVVLVRGLIVFLLGASQDVREGTTSGDGLLASATKSNKLMQYRVMLQAVAIFIVVLLLWMAGKS</sequence>
<dbReference type="NCBIfam" id="NF033233">
    <property type="entry name" value="twin_helix"/>
    <property type="match status" value="1"/>
</dbReference>
<accession>A0ABQ1GK41</accession>
<comment type="caution">
    <text evidence="6">The sequence shown here is derived from an EMBL/GenBank/DDBJ whole genome shotgun (WGS) entry which is preliminary data.</text>
</comment>
<evidence type="ECO:0000256" key="3">
    <source>
        <dbReference type="ARBA" id="ARBA00023136"/>
    </source>
</evidence>
<evidence type="ECO:0000313" key="6">
    <source>
        <dbReference type="EMBL" id="GGA45422.1"/>
    </source>
</evidence>
<evidence type="ECO:0000313" key="7">
    <source>
        <dbReference type="Proteomes" id="UP000618591"/>
    </source>
</evidence>
<proteinExistence type="predicted"/>
<name>A0ABQ1GK41_9SPHN</name>
<dbReference type="Pfam" id="PF04588">
    <property type="entry name" value="HIG_1_N"/>
    <property type="match status" value="1"/>
</dbReference>
<gene>
    <name evidence="6" type="ORF">GCM10011395_14540</name>
</gene>
<feature type="domain" description="HIG1" evidence="5">
    <location>
        <begin position="1"/>
        <end position="80"/>
    </location>
</feature>
<keyword evidence="2 4" id="KW-1133">Transmembrane helix</keyword>
<dbReference type="EMBL" id="BMDW01000007">
    <property type="protein sequence ID" value="GGA45422.1"/>
    <property type="molecule type" value="Genomic_DNA"/>
</dbReference>
<dbReference type="RefSeq" id="WP_188446211.1">
    <property type="nucleotide sequence ID" value="NZ_BMDW01000007.1"/>
</dbReference>
<keyword evidence="7" id="KW-1185">Reference proteome</keyword>
<protein>
    <recommendedName>
        <fullName evidence="5">HIG1 domain-containing protein</fullName>
    </recommendedName>
</protein>
<dbReference type="InterPro" id="IPR007667">
    <property type="entry name" value="Hypoxia_induced_domain"/>
</dbReference>
<keyword evidence="3 4" id="KW-0472">Membrane</keyword>
<evidence type="ECO:0000256" key="1">
    <source>
        <dbReference type="ARBA" id="ARBA00022692"/>
    </source>
</evidence>
<feature type="transmembrane region" description="Helical" evidence="4">
    <location>
        <begin position="6"/>
        <end position="29"/>
    </location>
</feature>
<reference evidence="7" key="1">
    <citation type="journal article" date="2019" name="Int. J. Syst. Evol. Microbiol.">
        <title>The Global Catalogue of Microorganisms (GCM) 10K type strain sequencing project: providing services to taxonomists for standard genome sequencing and annotation.</title>
        <authorList>
            <consortium name="The Broad Institute Genomics Platform"/>
            <consortium name="The Broad Institute Genome Sequencing Center for Infectious Disease"/>
            <person name="Wu L."/>
            <person name="Ma J."/>
        </authorList>
    </citation>
    <scope>NUCLEOTIDE SEQUENCE [LARGE SCALE GENOMIC DNA]</scope>
    <source>
        <strain evidence="7">CGMCC 1.10106</strain>
    </source>
</reference>
<dbReference type="PROSITE" id="PS51503">
    <property type="entry name" value="HIG1"/>
    <property type="match status" value="1"/>
</dbReference>
<organism evidence="6 7">
    <name type="scientific">Sphingomonas psychrolutea</name>
    <dbReference type="NCBI Taxonomy" id="1259676"/>
    <lineage>
        <taxon>Bacteria</taxon>
        <taxon>Pseudomonadati</taxon>
        <taxon>Pseudomonadota</taxon>
        <taxon>Alphaproteobacteria</taxon>
        <taxon>Sphingomonadales</taxon>
        <taxon>Sphingomonadaceae</taxon>
        <taxon>Sphingomonas</taxon>
    </lineage>
</organism>
<dbReference type="Proteomes" id="UP000618591">
    <property type="component" value="Unassembled WGS sequence"/>
</dbReference>
<feature type="transmembrane region" description="Helical" evidence="4">
    <location>
        <begin position="60"/>
        <end position="78"/>
    </location>
</feature>
<evidence type="ECO:0000259" key="5">
    <source>
        <dbReference type="PROSITE" id="PS51503"/>
    </source>
</evidence>
<evidence type="ECO:0000256" key="2">
    <source>
        <dbReference type="ARBA" id="ARBA00022989"/>
    </source>
</evidence>
<keyword evidence="1 4" id="KW-0812">Transmembrane</keyword>